<evidence type="ECO:0000256" key="3">
    <source>
        <dbReference type="ARBA" id="ARBA00022801"/>
    </source>
</evidence>
<comment type="similarity">
    <text evidence="2">Belongs to the PLPL family.</text>
</comment>
<evidence type="ECO:0000256" key="7">
    <source>
        <dbReference type="SAM" id="MobiDB-lite"/>
    </source>
</evidence>
<proteinExistence type="inferred from homology"/>
<dbReference type="Gene3D" id="3.40.1090.10">
    <property type="entry name" value="Cytosolic phospholipase A2 catalytic domain"/>
    <property type="match status" value="1"/>
</dbReference>
<evidence type="ECO:0000259" key="8">
    <source>
        <dbReference type="PROSITE" id="PS51635"/>
    </source>
</evidence>
<dbReference type="EMBL" id="CALLCH030000017">
    <property type="protein sequence ID" value="CAI4217958.1"/>
    <property type="molecule type" value="Genomic_DNA"/>
</dbReference>
<gene>
    <name evidence="9" type="ORF">PPNO1_LOCUS7554</name>
</gene>
<keyword evidence="5" id="KW-0443">Lipid metabolism</keyword>
<evidence type="ECO:0000256" key="2">
    <source>
        <dbReference type="ARBA" id="ARBA00006104"/>
    </source>
</evidence>
<feature type="region of interest" description="Disordered" evidence="7">
    <location>
        <begin position="104"/>
        <end position="134"/>
    </location>
</feature>
<evidence type="ECO:0000256" key="6">
    <source>
        <dbReference type="PROSITE-ProRule" id="PRU01161"/>
    </source>
</evidence>
<dbReference type="InterPro" id="IPR016035">
    <property type="entry name" value="Acyl_Trfase/lysoPLipase"/>
</dbReference>
<dbReference type="InterPro" id="IPR050301">
    <property type="entry name" value="NTE"/>
</dbReference>
<feature type="compositionally biased region" description="Basic residues" evidence="7">
    <location>
        <begin position="124"/>
        <end position="133"/>
    </location>
</feature>
<dbReference type="CDD" id="cd07232">
    <property type="entry name" value="Pat_PLPL"/>
    <property type="match status" value="1"/>
</dbReference>
<dbReference type="GO" id="GO:0004806">
    <property type="term" value="F:triacylglycerol lipase activity"/>
    <property type="evidence" value="ECO:0007669"/>
    <property type="project" value="InterPro"/>
</dbReference>
<dbReference type="GO" id="GO:0006641">
    <property type="term" value="P:triglyceride metabolic process"/>
    <property type="evidence" value="ECO:0007669"/>
    <property type="project" value="UniProtKB-ARBA"/>
</dbReference>
<dbReference type="AlphaFoldDB" id="A0A9P1H9G6"/>
<dbReference type="PROSITE" id="PS51635">
    <property type="entry name" value="PNPLA"/>
    <property type="match status" value="1"/>
</dbReference>
<evidence type="ECO:0000256" key="4">
    <source>
        <dbReference type="ARBA" id="ARBA00022963"/>
    </source>
</evidence>
<dbReference type="InterPro" id="IPR021771">
    <property type="entry name" value="Triacylglycerol_lipase_N"/>
</dbReference>
<comment type="function">
    <text evidence="1">Probable lipid hydrolase.</text>
</comment>
<keyword evidence="4" id="KW-0442">Lipid degradation</keyword>
<name>A0A9P1H9G6_9PEZI</name>
<evidence type="ECO:0000256" key="1">
    <source>
        <dbReference type="ARBA" id="ARBA00002682"/>
    </source>
</evidence>
<reference evidence="9" key="1">
    <citation type="submission" date="2022-11" db="EMBL/GenBank/DDBJ databases">
        <authorList>
            <person name="Scott C."/>
            <person name="Bruce N."/>
        </authorList>
    </citation>
    <scope>NUCLEOTIDE SEQUENCE</scope>
</reference>
<organism evidence="9 10">
    <name type="scientific">Parascedosporium putredinis</name>
    <dbReference type="NCBI Taxonomy" id="1442378"/>
    <lineage>
        <taxon>Eukaryota</taxon>
        <taxon>Fungi</taxon>
        <taxon>Dikarya</taxon>
        <taxon>Ascomycota</taxon>
        <taxon>Pezizomycotina</taxon>
        <taxon>Sordariomycetes</taxon>
        <taxon>Hypocreomycetidae</taxon>
        <taxon>Microascales</taxon>
        <taxon>Microascaceae</taxon>
        <taxon>Parascedosporium</taxon>
    </lineage>
</organism>
<dbReference type="Proteomes" id="UP000838763">
    <property type="component" value="Unassembled WGS sequence"/>
</dbReference>
<keyword evidence="3" id="KW-0378">Hydrolase</keyword>
<comment type="caution">
    <text evidence="6">Lacks conserved residue(s) required for the propagation of feature annotation.</text>
</comment>
<dbReference type="OrthoDB" id="15478at2759"/>
<dbReference type="PANTHER" id="PTHR14226">
    <property type="entry name" value="NEUROPATHY TARGET ESTERASE/SWISS CHEESE D.MELANOGASTER"/>
    <property type="match status" value="1"/>
</dbReference>
<keyword evidence="10" id="KW-1185">Reference proteome</keyword>
<accession>A0A9P1H9G6</accession>
<protein>
    <recommendedName>
        <fullName evidence="8">PNPLA domain-containing protein</fullName>
    </recommendedName>
</protein>
<dbReference type="PANTHER" id="PTHR14226:SF66">
    <property type="entry name" value="TRIACYLGLYCEROL LIPASE PTL2"/>
    <property type="match status" value="1"/>
</dbReference>
<evidence type="ECO:0000313" key="9">
    <source>
        <dbReference type="EMBL" id="CAI4217958.1"/>
    </source>
</evidence>
<sequence length="691" mass="78598">MLLNSKSTTAIWEFKARPTSTNKLTTMSGRRNSFFQSSATKYGFAPEAFDPGSVPGIADDFSDPEGIEAFANALQAPEFHSAADELSSPSSASFTTIRSPRLISEDPHDETNTLASASGNAVKKSQRRKRRAAPVHSLLGERTKDETREGYLYNLLKWPLLLGVSGILALEWICYLFTRLYIYLYEQTVAWRGKRATLRRNMRTTNNYKDWVIAAKELDSFLGRQDWKEENEYAYYDSKTIRRVWDHMRKLRHKAESLEKSKNNETGKAKPVEELRVLAEACIKSNFVGVEGPRLYSQTYYGTKNLVQNYIDESEKTIKFLMNTKQLPNDERRVLFKHMHANFGRTALCLSGGATFAYYHFGVVRALLDADLCQRVHLHLAPRWWKTGARFDAVDWADRSTWWCRGSMTFREAYQRTGRILNVSCVPSDPHSPTILCNYLTSPDCVIWSAILASAAVPGILNPVVLMMKTRDGTLAPYSFGRKWKDGSLRTDIPIKALNLHFNVNFTIVSQVNPHINLFFFSSRGTVGHPLDMNKWLRFIRHAELLPRPMGQDWSQLWLQDAFAGTITIWPKSVISDFVHILSDPDPDRLARMIHEGQQSAFPKLKFISNRLRIERLIEAGRLETRPWLRRGSIETILSEDDLRSLLVDGANSTDADDTEGADVEEGIILDSDGNFAGMKDVAYSSTYKVD</sequence>
<evidence type="ECO:0000256" key="5">
    <source>
        <dbReference type="ARBA" id="ARBA00023098"/>
    </source>
</evidence>
<dbReference type="InterPro" id="IPR002641">
    <property type="entry name" value="PNPLA_dom"/>
</dbReference>
<evidence type="ECO:0000313" key="10">
    <source>
        <dbReference type="Proteomes" id="UP000838763"/>
    </source>
</evidence>
<comment type="caution">
    <text evidence="9">The sequence shown here is derived from an EMBL/GenBank/DDBJ whole genome shotgun (WGS) entry which is preliminary data.</text>
</comment>
<dbReference type="SUPFAM" id="SSF52151">
    <property type="entry name" value="FabD/lysophospholipase-like"/>
    <property type="match status" value="1"/>
</dbReference>
<dbReference type="Pfam" id="PF11815">
    <property type="entry name" value="DUF3336"/>
    <property type="match status" value="1"/>
</dbReference>
<dbReference type="GO" id="GO:0016042">
    <property type="term" value="P:lipid catabolic process"/>
    <property type="evidence" value="ECO:0007669"/>
    <property type="project" value="UniProtKB-KW"/>
</dbReference>
<feature type="domain" description="PNPLA" evidence="8">
    <location>
        <begin position="348"/>
        <end position="499"/>
    </location>
</feature>